<reference evidence="7 8" key="1">
    <citation type="submission" date="2016-10" db="EMBL/GenBank/DDBJ databases">
        <authorList>
            <person name="de Groot N.N."/>
        </authorList>
    </citation>
    <scope>NUCLEOTIDE SEQUENCE [LARGE SCALE GENOMIC DNA]</scope>
    <source>
        <strain evidence="7 8">CGMCC 1.10449</strain>
    </source>
</reference>
<dbReference type="GO" id="GO:0004594">
    <property type="term" value="F:pantothenate kinase activity"/>
    <property type="evidence" value="ECO:0007669"/>
    <property type="project" value="InterPro"/>
</dbReference>
<evidence type="ECO:0000313" key="8">
    <source>
        <dbReference type="Proteomes" id="UP000199444"/>
    </source>
</evidence>
<evidence type="ECO:0000256" key="5">
    <source>
        <dbReference type="ARBA" id="ARBA00022840"/>
    </source>
</evidence>
<dbReference type="CDD" id="cd24085">
    <property type="entry name" value="ASKHA_NBD_PanK-II_bac"/>
    <property type="match status" value="1"/>
</dbReference>
<dbReference type="EMBL" id="FNKD01000001">
    <property type="protein sequence ID" value="SDQ08301.1"/>
    <property type="molecule type" value="Genomic_DNA"/>
</dbReference>
<keyword evidence="2" id="KW-0808">Transferase</keyword>
<evidence type="ECO:0000256" key="2">
    <source>
        <dbReference type="ARBA" id="ARBA00022679"/>
    </source>
</evidence>
<protein>
    <submittedName>
        <fullName evidence="7">Pantothenate kinase</fullName>
    </submittedName>
</protein>
<dbReference type="GO" id="GO:0005524">
    <property type="term" value="F:ATP binding"/>
    <property type="evidence" value="ECO:0007669"/>
    <property type="project" value="UniProtKB-KW"/>
</dbReference>
<evidence type="ECO:0000313" key="7">
    <source>
        <dbReference type="EMBL" id="SDQ08301.1"/>
    </source>
</evidence>
<sequence length="272" mass="29369">MNQTKIGIDAGGTLVKTAYRKNETILYQTFSSYNLGDVVSWVYESFENPIICITGGKSQLLSEKLNDSAKTVVEFEATARGIQLLIGEQYESLKTNFLFVNVGTGTSIHHVNDMEQQRVGGTGIGGGTLMGLAYLLTGVEDYARMVQLASNGDRGNTDLKVKDIFEGALPPISGDLTASNFGKRESMIAQYPSASDILAAIIGMIGEVIVTVSSQMAVQYNVDSIVYIGSSFRSNPLLRDIIDEYTRLAGKEPFFLKDGEYSGAVGALLSLD</sequence>
<dbReference type="STRING" id="553311.SAMN05216231_0326"/>
<keyword evidence="5" id="KW-0067">ATP-binding</keyword>
<dbReference type="PANTHER" id="PTHR12280">
    <property type="entry name" value="PANTOTHENATE KINASE"/>
    <property type="match status" value="1"/>
</dbReference>
<keyword evidence="1" id="KW-0963">Cytoplasm</keyword>
<dbReference type="InterPro" id="IPR043129">
    <property type="entry name" value="ATPase_NBD"/>
</dbReference>
<dbReference type="GO" id="GO:0005829">
    <property type="term" value="C:cytosol"/>
    <property type="evidence" value="ECO:0007669"/>
    <property type="project" value="TreeGrafter"/>
</dbReference>
<dbReference type="GO" id="GO:0015937">
    <property type="term" value="P:coenzyme A biosynthetic process"/>
    <property type="evidence" value="ECO:0007669"/>
    <property type="project" value="UniProtKB-KW"/>
</dbReference>
<accession>A0A1H0XZS3</accession>
<evidence type="ECO:0000256" key="1">
    <source>
        <dbReference type="ARBA" id="ARBA00022490"/>
    </source>
</evidence>
<name>A0A1H0XZS3_9BACI</name>
<gene>
    <name evidence="7" type="ORF">SAMN05216231_0326</name>
</gene>
<dbReference type="PIRSF" id="PIRSF036940">
    <property type="entry name" value="PanK_bac_aCoA"/>
    <property type="match status" value="1"/>
</dbReference>
<dbReference type="Gene3D" id="3.30.420.40">
    <property type="match status" value="1"/>
</dbReference>
<keyword evidence="6" id="KW-0173">Coenzyme A biosynthesis</keyword>
<dbReference type="SUPFAM" id="SSF53067">
    <property type="entry name" value="Actin-like ATPase domain"/>
    <property type="match status" value="1"/>
</dbReference>
<proteinExistence type="predicted"/>
<dbReference type="InterPro" id="IPR011602">
    <property type="entry name" value="Type_II_PanK_bac"/>
</dbReference>
<keyword evidence="4 7" id="KW-0418">Kinase</keyword>
<keyword evidence="8" id="KW-1185">Reference proteome</keyword>
<keyword evidence="3" id="KW-0547">Nucleotide-binding</keyword>
<dbReference type="Proteomes" id="UP000199444">
    <property type="component" value="Unassembled WGS sequence"/>
</dbReference>
<dbReference type="InterPro" id="IPR004567">
    <property type="entry name" value="Type_II_PanK"/>
</dbReference>
<evidence type="ECO:0000256" key="4">
    <source>
        <dbReference type="ARBA" id="ARBA00022777"/>
    </source>
</evidence>
<dbReference type="AlphaFoldDB" id="A0A1H0XZS3"/>
<dbReference type="RefSeq" id="WP_092491213.1">
    <property type="nucleotide sequence ID" value="NZ_FNKD01000001.1"/>
</dbReference>
<dbReference type="NCBIfam" id="NF009842">
    <property type="entry name" value="PRK13317.1"/>
    <property type="match status" value="1"/>
</dbReference>
<dbReference type="PANTHER" id="PTHR12280:SF20">
    <property type="entry name" value="4'-PHOSPHOPANTETHEINE PHOSPHATASE"/>
    <property type="match status" value="1"/>
</dbReference>
<organism evidence="7 8">
    <name type="scientific">Virgibacillus salinus</name>
    <dbReference type="NCBI Taxonomy" id="553311"/>
    <lineage>
        <taxon>Bacteria</taxon>
        <taxon>Bacillati</taxon>
        <taxon>Bacillota</taxon>
        <taxon>Bacilli</taxon>
        <taxon>Bacillales</taxon>
        <taxon>Bacillaceae</taxon>
        <taxon>Virgibacillus</taxon>
    </lineage>
</organism>
<evidence type="ECO:0000256" key="3">
    <source>
        <dbReference type="ARBA" id="ARBA00022741"/>
    </source>
</evidence>
<evidence type="ECO:0000256" key="6">
    <source>
        <dbReference type="ARBA" id="ARBA00022993"/>
    </source>
</evidence>
<dbReference type="Pfam" id="PF03630">
    <property type="entry name" value="Fumble"/>
    <property type="match status" value="1"/>
</dbReference>